<proteinExistence type="predicted"/>
<evidence type="ECO:0000313" key="2">
    <source>
        <dbReference type="Proteomes" id="UP000785679"/>
    </source>
</evidence>
<protein>
    <submittedName>
        <fullName evidence="1">Uncharacterized protein</fullName>
    </submittedName>
</protein>
<dbReference type="Proteomes" id="UP000785679">
    <property type="component" value="Unassembled WGS sequence"/>
</dbReference>
<evidence type="ECO:0000313" key="1">
    <source>
        <dbReference type="EMBL" id="TNV86415.1"/>
    </source>
</evidence>
<accession>A0A8J8P5I2</accession>
<organism evidence="1 2">
    <name type="scientific">Halteria grandinella</name>
    <dbReference type="NCBI Taxonomy" id="5974"/>
    <lineage>
        <taxon>Eukaryota</taxon>
        <taxon>Sar</taxon>
        <taxon>Alveolata</taxon>
        <taxon>Ciliophora</taxon>
        <taxon>Intramacronucleata</taxon>
        <taxon>Spirotrichea</taxon>
        <taxon>Stichotrichia</taxon>
        <taxon>Sporadotrichida</taxon>
        <taxon>Halteriidae</taxon>
        <taxon>Halteria</taxon>
    </lineage>
</organism>
<gene>
    <name evidence="1" type="ORF">FGO68_gene10133</name>
</gene>
<dbReference type="AlphaFoldDB" id="A0A8J8P5I2"/>
<name>A0A8J8P5I2_HALGN</name>
<sequence>MRKHALIPWPTALQIEGKVIDFSQTRSKIVANSSSESAYSIRDLYQAMLAVEGSIELIQTFCTLIEPEELKYILNTQLMAHEDLDESSIFIKNYKSSVKQLSGLKNLQDNDICKQELSSDQFYLALNEQIRNSKHPKHFLLMILEKSISFIRDSNFHQAVIYTCPLQSLRTLILLILWDDLQGYESRVQLMNFGSSNSIGEQVIAITEEFNVSLIFADILGKLVGIEPNLVYEIIKSKCWIQFITKHPDSLKQIARQHEALIKSISEQIDLVHANNRLREELLWDTALYKAFISIKIMWETLNTEINKSNKKETRAKLDKAIDMVNEQLESVKAGGKQHQKMHYFKLYQACIEILVTLVLGSIRSPGYMIHENDRDCSIQIFNFLIKHLNSEFEAGSRLQRLGRLLTLHLRGFLTIQRPLQSIIKSDHRDKMADFIIKPGFEVIYELLKVGDFDQAGEITDFYEKEQGVDLESFRDECMKLRLLNQNSQETEAQFESVALNSVDLAKDLSKIEGYCIQHPYLGNLIEEIRNYLKERQHQPITFSDVMLDTRVIQHSMIGTSTMLQAQHQQSSPSPITEQRESKTKIVTGQQQKQALINLIETNNKNIASLSLAITDYLQVTISPTLDPSQYLNVFLTYLGEVLSLIKLPNKRMLDPISFTPNQLLRILIQQVPSYTPGNSNKLSTLCHLMHLDRLKFYSLIKIEQYNTFIDAMLETLRCQNEKCMNEQKLLMICDRKKYKAELGVEAERIIECDDDKRQEVSQARQVQKEDQKVVTESKNGIATIKNERVSEFLRKQRVKLEQQRKPEVLVQQEKAYFRNIDPQKFLVKDIQFLQKDEIKDRDVLNLLYQHELISPQQEIGSWKEVIQEEGFIDRLIHSTLAISKLRQVLEVLKLQSSNDLIPRHAFHLFTTSTLLLSDILLDSNLTPRELLFLYSLLHSSNSFHLAHSLFIYQLPNIEGPCIQTITLYLNLLAITSPGYFNITTDVESLISHLFERLEITHIKSILEHYPEVISSDNIRQCFRERVFQEPQRVEELCQLLDLVEEKEQFIMEVINNENESRSDRKVKSYLKARYFP</sequence>
<reference evidence="1" key="1">
    <citation type="submission" date="2019-06" db="EMBL/GenBank/DDBJ databases">
        <authorList>
            <person name="Zheng W."/>
        </authorList>
    </citation>
    <scope>NUCLEOTIDE SEQUENCE</scope>
    <source>
        <strain evidence="1">QDHG01</strain>
    </source>
</reference>
<comment type="caution">
    <text evidence="1">The sequence shown here is derived from an EMBL/GenBank/DDBJ whole genome shotgun (WGS) entry which is preliminary data.</text>
</comment>
<dbReference type="EMBL" id="RRYP01001098">
    <property type="protein sequence ID" value="TNV86415.1"/>
    <property type="molecule type" value="Genomic_DNA"/>
</dbReference>
<keyword evidence="2" id="KW-1185">Reference proteome</keyword>